<dbReference type="HOGENOM" id="CLU_2079670_0_0_6"/>
<feature type="transmembrane region" description="Helical" evidence="1">
    <location>
        <begin position="12"/>
        <end position="34"/>
    </location>
</feature>
<dbReference type="Proteomes" id="UP000014568">
    <property type="component" value="Unassembled WGS sequence"/>
</dbReference>
<accession>S3MR82</accession>
<feature type="transmembrane region" description="Helical" evidence="1">
    <location>
        <begin position="46"/>
        <end position="69"/>
    </location>
</feature>
<reference evidence="2 3" key="1">
    <citation type="submission" date="2013-06" db="EMBL/GenBank/DDBJ databases">
        <title>The Genome Sequence of Acinetobacter rudis CIP 110305.</title>
        <authorList>
            <consortium name="The Broad Institute Genome Sequencing Platform"/>
            <consortium name="The Broad Institute Genome Sequencing Center for Infectious Disease"/>
            <person name="Cerqueira G."/>
            <person name="Feldgarden M."/>
            <person name="Courvalin P."/>
            <person name="Perichon B."/>
            <person name="Grillot-Courvalin C."/>
            <person name="Clermont D."/>
            <person name="Rocha E."/>
            <person name="Yoon E.-J."/>
            <person name="Nemec A."/>
            <person name="Young S.K."/>
            <person name="Zeng Q."/>
            <person name="Gargeya S."/>
            <person name="Fitzgerald M."/>
            <person name="Abouelleil A."/>
            <person name="Alvarado L."/>
            <person name="Berlin A.M."/>
            <person name="Chapman S.B."/>
            <person name="Dewar J."/>
            <person name="Goldberg J."/>
            <person name="Griggs A."/>
            <person name="Gujja S."/>
            <person name="Hansen M."/>
            <person name="Howarth C."/>
            <person name="Imamovic A."/>
            <person name="Larimer J."/>
            <person name="McCowan C."/>
            <person name="Murphy C."/>
            <person name="Pearson M."/>
            <person name="Priest M."/>
            <person name="Roberts A."/>
            <person name="Saif S."/>
            <person name="Shea T."/>
            <person name="Sykes S."/>
            <person name="Wortman J."/>
            <person name="Nusbaum C."/>
            <person name="Birren B."/>
        </authorList>
    </citation>
    <scope>NUCLEOTIDE SEQUENCE [LARGE SCALE GENOMIC DNA]</scope>
    <source>
        <strain evidence="2 3">CIP 110305</strain>
    </source>
</reference>
<organism evidence="2 3">
    <name type="scientific">Acinetobacter rudis CIP 110305</name>
    <dbReference type="NCBI Taxonomy" id="421052"/>
    <lineage>
        <taxon>Bacteria</taxon>
        <taxon>Pseudomonadati</taxon>
        <taxon>Pseudomonadota</taxon>
        <taxon>Gammaproteobacteria</taxon>
        <taxon>Moraxellales</taxon>
        <taxon>Moraxellaceae</taxon>
        <taxon>Acinetobacter</taxon>
    </lineage>
</organism>
<keyword evidence="1" id="KW-0812">Transmembrane</keyword>
<evidence type="ECO:0000256" key="1">
    <source>
        <dbReference type="SAM" id="Phobius"/>
    </source>
</evidence>
<keyword evidence="1" id="KW-0472">Membrane</keyword>
<gene>
    <name evidence="2" type="ORF">F945_03413</name>
</gene>
<name>S3MR82_9GAMM</name>
<keyword evidence="1" id="KW-1133">Transmembrane helix</keyword>
<evidence type="ECO:0000313" key="3">
    <source>
        <dbReference type="Proteomes" id="UP000014568"/>
    </source>
</evidence>
<keyword evidence="3" id="KW-1185">Reference proteome</keyword>
<evidence type="ECO:0000313" key="2">
    <source>
        <dbReference type="EMBL" id="EPF70390.1"/>
    </source>
</evidence>
<feature type="transmembrane region" description="Helical" evidence="1">
    <location>
        <begin position="89"/>
        <end position="112"/>
    </location>
</feature>
<proteinExistence type="predicted"/>
<dbReference type="EMBL" id="ATGI01000038">
    <property type="protein sequence ID" value="EPF70390.1"/>
    <property type="molecule type" value="Genomic_DNA"/>
</dbReference>
<dbReference type="AlphaFoldDB" id="S3MR82"/>
<dbReference type="eggNOG" id="ENOG5032C59">
    <property type="taxonomic scope" value="Bacteria"/>
</dbReference>
<sequence length="117" mass="13417">MEQNHQHEKDVAVTSLLHAFVSLGVLMLCIGFLLRTLFLFKYSQYVWWEISIYLLSGMIALIPLVFLTLYSIKSISRLYLEPLALKVHWFYIGILTIAGASMVLVFPAFNFLNSSLN</sequence>
<protein>
    <submittedName>
        <fullName evidence="2">Uncharacterized protein</fullName>
    </submittedName>
</protein>
<comment type="caution">
    <text evidence="2">The sequence shown here is derived from an EMBL/GenBank/DDBJ whole genome shotgun (WGS) entry which is preliminary data.</text>
</comment>